<evidence type="ECO:0000256" key="4">
    <source>
        <dbReference type="ARBA" id="ARBA00022692"/>
    </source>
</evidence>
<organism evidence="10 11">
    <name type="scientific">Hondaea fermentalgiana</name>
    <dbReference type="NCBI Taxonomy" id="2315210"/>
    <lineage>
        <taxon>Eukaryota</taxon>
        <taxon>Sar</taxon>
        <taxon>Stramenopiles</taxon>
        <taxon>Bigyra</taxon>
        <taxon>Labyrinthulomycetes</taxon>
        <taxon>Thraustochytrida</taxon>
        <taxon>Thraustochytriidae</taxon>
        <taxon>Hondaea</taxon>
    </lineage>
</organism>
<keyword evidence="4 8" id="KW-0812">Transmembrane</keyword>
<dbReference type="PROSITE" id="PS50920">
    <property type="entry name" value="SOLCAR"/>
    <property type="match status" value="2"/>
</dbReference>
<dbReference type="SUPFAM" id="SSF103506">
    <property type="entry name" value="Mitochondrial carrier"/>
    <property type="match status" value="1"/>
</dbReference>
<dbReference type="InterPro" id="IPR023395">
    <property type="entry name" value="MCP_dom_sf"/>
</dbReference>
<evidence type="ECO:0000313" key="11">
    <source>
        <dbReference type="Proteomes" id="UP000241890"/>
    </source>
</evidence>
<evidence type="ECO:0000256" key="3">
    <source>
        <dbReference type="ARBA" id="ARBA00022448"/>
    </source>
</evidence>
<evidence type="ECO:0000256" key="1">
    <source>
        <dbReference type="ARBA" id="ARBA00004141"/>
    </source>
</evidence>
<evidence type="ECO:0000256" key="6">
    <source>
        <dbReference type="ARBA" id="ARBA00022989"/>
    </source>
</evidence>
<comment type="subcellular location">
    <subcellularLocation>
        <location evidence="1">Membrane</location>
        <topology evidence="1">Multi-pass membrane protein</topology>
    </subcellularLocation>
</comment>
<proteinExistence type="inferred from homology"/>
<comment type="similarity">
    <text evidence="2 9">Belongs to the mitochondrial carrier (TC 2.A.29) family.</text>
</comment>
<evidence type="ECO:0000256" key="2">
    <source>
        <dbReference type="ARBA" id="ARBA00006375"/>
    </source>
</evidence>
<evidence type="ECO:0000256" key="8">
    <source>
        <dbReference type="PROSITE-ProRule" id="PRU00282"/>
    </source>
</evidence>
<evidence type="ECO:0000256" key="5">
    <source>
        <dbReference type="ARBA" id="ARBA00022737"/>
    </source>
</evidence>
<evidence type="ECO:0000256" key="9">
    <source>
        <dbReference type="RuleBase" id="RU000488"/>
    </source>
</evidence>
<evidence type="ECO:0000313" key="10">
    <source>
        <dbReference type="EMBL" id="GBG30226.1"/>
    </source>
</evidence>
<dbReference type="OrthoDB" id="200486at2759"/>
<reference evidence="10 11" key="1">
    <citation type="submission" date="2017-12" db="EMBL/GenBank/DDBJ databases">
        <title>Sequencing, de novo assembly and annotation of complete genome of a new Thraustochytrid species, strain FCC1311.</title>
        <authorList>
            <person name="Sedici K."/>
            <person name="Godart F."/>
            <person name="Aiese Cigliano R."/>
            <person name="Sanseverino W."/>
            <person name="Barakat M."/>
            <person name="Ortet P."/>
            <person name="Marechal E."/>
            <person name="Cagnac O."/>
            <person name="Amato A."/>
        </authorList>
    </citation>
    <scope>NUCLEOTIDE SEQUENCE [LARGE SCALE GENOMIC DNA]</scope>
</reference>
<keyword evidence="11" id="KW-1185">Reference proteome</keyword>
<dbReference type="Gene3D" id="1.50.40.10">
    <property type="entry name" value="Mitochondrial carrier domain"/>
    <property type="match status" value="1"/>
</dbReference>
<dbReference type="Proteomes" id="UP000241890">
    <property type="component" value="Unassembled WGS sequence"/>
</dbReference>
<dbReference type="Pfam" id="PF00153">
    <property type="entry name" value="Mito_carr"/>
    <property type="match status" value="3"/>
</dbReference>
<dbReference type="EMBL" id="BEYU01000073">
    <property type="protein sequence ID" value="GBG30226.1"/>
    <property type="molecule type" value="Genomic_DNA"/>
</dbReference>
<dbReference type="InParanoid" id="A0A2R5GH41"/>
<accession>A0A2R5GH41</accession>
<feature type="repeat" description="Solcar" evidence="8">
    <location>
        <begin position="213"/>
        <end position="300"/>
    </location>
</feature>
<dbReference type="GO" id="GO:0016020">
    <property type="term" value="C:membrane"/>
    <property type="evidence" value="ECO:0007669"/>
    <property type="project" value="UniProtKB-SubCell"/>
</dbReference>
<comment type="caution">
    <text evidence="10">The sequence shown here is derived from an EMBL/GenBank/DDBJ whole genome shotgun (WGS) entry which is preliminary data.</text>
</comment>
<name>A0A2R5GH41_9STRA</name>
<keyword evidence="3 9" id="KW-0813">Transport</keyword>
<sequence>MTDAKLQQQPSTAAEKHRRNLEELKLNILAGSSCTAFSVAVFNPLDTVRIRWQVATAEDRALGIRGFARKVVANEGFVRGFWVPGCVAHSSAVAVSSGMRLGFYPTLRDLLAGDKDKSAFHMWLAGFSAGAVGFTIANPLFQAKVRLQVTAHMKQRPYASMTDCLVKMAREEGLPSLMRGSSTLMVRGALLSAGAQLGYDYTKTEALRNGVEEGPLLHVVASIASAFLASTFSAPCDFIMTKYQAAPALGIRYNGIFDCVQQIVRQHGVLELYKGWTPLFFRLAPLWTLNMPLYENVRKLMGLGYMT</sequence>
<feature type="repeat" description="Solcar" evidence="8">
    <location>
        <begin position="117"/>
        <end position="205"/>
    </location>
</feature>
<keyword evidence="6" id="KW-1133">Transmembrane helix</keyword>
<dbReference type="PANTHER" id="PTHR45618">
    <property type="entry name" value="MITOCHONDRIAL DICARBOXYLATE CARRIER-RELATED"/>
    <property type="match status" value="1"/>
</dbReference>
<dbReference type="InterPro" id="IPR050391">
    <property type="entry name" value="Mito_Metabolite_Transporter"/>
</dbReference>
<dbReference type="AlphaFoldDB" id="A0A2R5GH41"/>
<dbReference type="InterPro" id="IPR018108">
    <property type="entry name" value="MCP_transmembrane"/>
</dbReference>
<protein>
    <submittedName>
        <fullName evidence="10">Mitochondrial substrate carrier family protein ucpB</fullName>
    </submittedName>
</protein>
<gene>
    <name evidence="10" type="ORF">FCC1311_064462</name>
</gene>
<evidence type="ECO:0000256" key="7">
    <source>
        <dbReference type="ARBA" id="ARBA00023136"/>
    </source>
</evidence>
<keyword evidence="7 8" id="KW-0472">Membrane</keyword>
<keyword evidence="5" id="KW-0677">Repeat</keyword>